<dbReference type="EMBL" id="CAEZWK010000005">
    <property type="protein sequence ID" value="CAB4648972.1"/>
    <property type="molecule type" value="Genomic_DNA"/>
</dbReference>
<dbReference type="Gene3D" id="3.40.190.10">
    <property type="entry name" value="Periplasmic binding protein-like II"/>
    <property type="match status" value="2"/>
</dbReference>
<dbReference type="PIRSF" id="PIRSF002756">
    <property type="entry name" value="PstS"/>
    <property type="match status" value="1"/>
</dbReference>
<evidence type="ECO:0000313" key="5">
    <source>
        <dbReference type="EMBL" id="CAB4636095.1"/>
    </source>
</evidence>
<evidence type="ECO:0000313" key="7">
    <source>
        <dbReference type="EMBL" id="CAB4648972.1"/>
    </source>
</evidence>
<dbReference type="InterPro" id="IPR005673">
    <property type="entry name" value="ABC_phos-bd_PstS"/>
</dbReference>
<comment type="similarity">
    <text evidence="1">Belongs to the PstS family.</text>
</comment>
<dbReference type="Pfam" id="PF12849">
    <property type="entry name" value="PBP_like_2"/>
    <property type="match status" value="1"/>
</dbReference>
<gene>
    <name evidence="5" type="ORF">UFOPK2157_00216</name>
    <name evidence="6" type="ORF">UFOPK2228_00311</name>
    <name evidence="7" type="ORF">UFOPK2245_00425</name>
</gene>
<accession>A0A6J6JHK9</accession>
<proteinExistence type="inferred from homology"/>
<sequence>MKFRLSYAVSLLTVSALIAGTSPASAAGTITGSGATFASPLIDACKGDFTAVSQTVVNYPGGGSTRGQTDFKAGTLVDFAGSDAPYSSGEPENIIYAPIFAAPISIMYNVKGIKEGLYLSPTTIAKIFSGEITVWNDPEIDKDNTRTVKTPVFATKKVTTTVKGKKVTNTVPLLDSKGNPKVLKYTTKVIDYALPQTPITVWYRTDGSGTSENFGIFLNKSAPAIWTKPGNRTFSSGTPTSIAGSFNFQGQSGSALVASGVASKDGSIGYGELSFATDNGLKSAFIKNANGDFVDPSAAGTSAFLGGGTINANGTVTADFVKKIPGAYPLGTASYGLAYPAASKKDAEKQKDVAAWFTYVLEECPTKYPAKGFSKITGPLYTKAKAQIALIK</sequence>
<dbReference type="AlphaFoldDB" id="A0A6J6JHK9"/>
<evidence type="ECO:0000259" key="4">
    <source>
        <dbReference type="Pfam" id="PF12849"/>
    </source>
</evidence>
<organism evidence="5">
    <name type="scientific">freshwater metagenome</name>
    <dbReference type="NCBI Taxonomy" id="449393"/>
    <lineage>
        <taxon>unclassified sequences</taxon>
        <taxon>metagenomes</taxon>
        <taxon>ecological metagenomes</taxon>
    </lineage>
</organism>
<dbReference type="EMBL" id="CAEZWF010000004">
    <property type="protein sequence ID" value="CAB4646931.1"/>
    <property type="molecule type" value="Genomic_DNA"/>
</dbReference>
<protein>
    <submittedName>
        <fullName evidence="5">Unannotated protein</fullName>
    </submittedName>
</protein>
<evidence type="ECO:0000256" key="3">
    <source>
        <dbReference type="ARBA" id="ARBA00022592"/>
    </source>
</evidence>
<dbReference type="SUPFAM" id="SSF53850">
    <property type="entry name" value="Periplasmic binding protein-like II"/>
    <property type="match status" value="1"/>
</dbReference>
<evidence type="ECO:0000256" key="1">
    <source>
        <dbReference type="ARBA" id="ARBA00008725"/>
    </source>
</evidence>
<evidence type="ECO:0000256" key="2">
    <source>
        <dbReference type="ARBA" id="ARBA00022448"/>
    </source>
</evidence>
<dbReference type="InterPro" id="IPR050962">
    <property type="entry name" value="Phosphate-bind_PstS"/>
</dbReference>
<keyword evidence="2" id="KW-0813">Transport</keyword>
<keyword evidence="3" id="KW-0592">Phosphate transport</keyword>
<reference evidence="5" key="1">
    <citation type="submission" date="2020-05" db="EMBL/GenBank/DDBJ databases">
        <authorList>
            <person name="Chiriac C."/>
            <person name="Salcher M."/>
            <person name="Ghai R."/>
            <person name="Kavagutti S V."/>
        </authorList>
    </citation>
    <scope>NUCLEOTIDE SEQUENCE</scope>
</reference>
<dbReference type="PANTHER" id="PTHR42996:SF1">
    <property type="entry name" value="PHOSPHATE-BINDING PROTEIN PSTS"/>
    <property type="match status" value="1"/>
</dbReference>
<dbReference type="InterPro" id="IPR024370">
    <property type="entry name" value="PBP_domain"/>
</dbReference>
<dbReference type="PANTHER" id="PTHR42996">
    <property type="entry name" value="PHOSPHATE-BINDING PROTEIN PSTS"/>
    <property type="match status" value="1"/>
</dbReference>
<feature type="domain" description="PBP" evidence="4">
    <location>
        <begin position="21"/>
        <end position="358"/>
    </location>
</feature>
<dbReference type="GO" id="GO:0042301">
    <property type="term" value="F:phosphate ion binding"/>
    <property type="evidence" value="ECO:0007669"/>
    <property type="project" value="InterPro"/>
</dbReference>
<name>A0A6J6JHK9_9ZZZZ</name>
<dbReference type="CDD" id="cd13565">
    <property type="entry name" value="PBP2_PstS"/>
    <property type="match status" value="1"/>
</dbReference>
<dbReference type="EMBL" id="CAEZVW010000004">
    <property type="protein sequence ID" value="CAB4636095.1"/>
    <property type="molecule type" value="Genomic_DNA"/>
</dbReference>
<dbReference type="GO" id="GO:0035435">
    <property type="term" value="P:phosphate ion transmembrane transport"/>
    <property type="evidence" value="ECO:0007669"/>
    <property type="project" value="InterPro"/>
</dbReference>
<evidence type="ECO:0000313" key="6">
    <source>
        <dbReference type="EMBL" id="CAB4646931.1"/>
    </source>
</evidence>
<dbReference type="GO" id="GO:0043190">
    <property type="term" value="C:ATP-binding cassette (ABC) transporter complex"/>
    <property type="evidence" value="ECO:0007669"/>
    <property type="project" value="InterPro"/>
</dbReference>